<proteinExistence type="predicted"/>
<dbReference type="InterPro" id="IPR044855">
    <property type="entry name" value="CoA-Trfase_III_dom3_sf"/>
</dbReference>
<dbReference type="GO" id="GO:0008111">
    <property type="term" value="F:alpha-methylacyl-CoA racemase activity"/>
    <property type="evidence" value="ECO:0007669"/>
    <property type="project" value="UniProtKB-EC"/>
</dbReference>
<dbReference type="RefSeq" id="WP_179502775.1">
    <property type="nucleotide sequence ID" value="NZ_JACCAA010000001.1"/>
</dbReference>
<dbReference type="Pfam" id="PF02515">
    <property type="entry name" value="CoA_transf_3"/>
    <property type="match status" value="1"/>
</dbReference>
<gene>
    <name evidence="1" type="ORF">BJ980_002682</name>
</gene>
<dbReference type="InterPro" id="IPR023606">
    <property type="entry name" value="CoA-Trfase_III_dom_1_sf"/>
</dbReference>
<name>A0A7Y9UU20_9ACTN</name>
<dbReference type="InterPro" id="IPR050509">
    <property type="entry name" value="CoA-transferase_III"/>
</dbReference>
<dbReference type="PANTHER" id="PTHR48228:SF5">
    <property type="entry name" value="ALPHA-METHYLACYL-COA RACEMASE"/>
    <property type="match status" value="1"/>
</dbReference>
<evidence type="ECO:0000313" key="2">
    <source>
        <dbReference type="Proteomes" id="UP000540656"/>
    </source>
</evidence>
<dbReference type="PANTHER" id="PTHR48228">
    <property type="entry name" value="SUCCINYL-COA--D-CITRAMALATE COA-TRANSFERASE"/>
    <property type="match status" value="1"/>
</dbReference>
<dbReference type="InterPro" id="IPR003673">
    <property type="entry name" value="CoA-Trfase_fam_III"/>
</dbReference>
<sequence>MTHREGPLAGLRVVELAGIGPGPLAAMILADLGADVVRVERAAPHAAGDAPEDYLLRSRRIVSADLKDPADVAMVLDLVAEADVLIEGFRPGVTERLGLGPDAALERNPRLVYGRMTGWGQEGPLAHTAGHDINYISLLGILENIGRSGERPVPPLNFIGDYGGGTMFLLLGVLSALFERQASGRGQVIDAAMCDGASVLAQMMWSLRGAGQWSDQRGTNLIDGSKPYYDTYECADGRHMAVGCIEPQFFATMIGLLGLSADELPAQYDEAREAELRDALVATFRTRTMAEWSEVFAGTDACVTPVLTYAEALDNEHLAKRGIHTAIGGVDQARPAPRFSRTPWGEPSAPERVEAAHWLSV</sequence>
<dbReference type="Gene3D" id="3.30.1540.10">
    <property type="entry name" value="formyl-coa transferase, domain 3"/>
    <property type="match status" value="1"/>
</dbReference>
<reference evidence="1 2" key="1">
    <citation type="submission" date="2020-07" db="EMBL/GenBank/DDBJ databases">
        <title>Sequencing the genomes of 1000 actinobacteria strains.</title>
        <authorList>
            <person name="Klenk H.-P."/>
        </authorList>
    </citation>
    <scope>NUCLEOTIDE SEQUENCE [LARGE SCALE GENOMIC DNA]</scope>
    <source>
        <strain evidence="1 2">DSM 23819</strain>
    </source>
</reference>
<dbReference type="SUPFAM" id="SSF89796">
    <property type="entry name" value="CoA-transferase family III (CaiB/BaiF)"/>
    <property type="match status" value="1"/>
</dbReference>
<dbReference type="Proteomes" id="UP000540656">
    <property type="component" value="Unassembled WGS sequence"/>
</dbReference>
<accession>A0A7Y9UU20</accession>
<protein>
    <submittedName>
        <fullName evidence="1">Alpha-methylacyl-CoA racemase</fullName>
        <ecNumber evidence="1">5.1.99.4</ecNumber>
    </submittedName>
</protein>
<dbReference type="Gene3D" id="3.40.50.10540">
    <property type="entry name" value="Crotonobetainyl-coa:carnitine coa-transferase, domain 1"/>
    <property type="match status" value="1"/>
</dbReference>
<keyword evidence="2" id="KW-1185">Reference proteome</keyword>
<comment type="caution">
    <text evidence="1">The sequence shown here is derived from an EMBL/GenBank/DDBJ whole genome shotgun (WGS) entry which is preliminary data.</text>
</comment>
<evidence type="ECO:0000313" key="1">
    <source>
        <dbReference type="EMBL" id="NYG59759.1"/>
    </source>
</evidence>
<dbReference type="EMBL" id="JACCAA010000001">
    <property type="protein sequence ID" value="NYG59759.1"/>
    <property type="molecule type" value="Genomic_DNA"/>
</dbReference>
<organism evidence="1 2">
    <name type="scientific">Nocardioides daedukensis</name>
    <dbReference type="NCBI Taxonomy" id="634462"/>
    <lineage>
        <taxon>Bacteria</taxon>
        <taxon>Bacillati</taxon>
        <taxon>Actinomycetota</taxon>
        <taxon>Actinomycetes</taxon>
        <taxon>Propionibacteriales</taxon>
        <taxon>Nocardioidaceae</taxon>
        <taxon>Nocardioides</taxon>
    </lineage>
</organism>
<dbReference type="EC" id="5.1.99.4" evidence="1"/>
<dbReference type="AlphaFoldDB" id="A0A7Y9UU20"/>
<keyword evidence="1" id="KW-0413">Isomerase</keyword>
<dbReference type="FunFam" id="3.40.50.10540:FF:000004">
    <property type="entry name" value="Probable alpha-methylacyl-CoA racemase mcr"/>
    <property type="match status" value="1"/>
</dbReference>